<dbReference type="GO" id="GO:0046872">
    <property type="term" value="F:metal ion binding"/>
    <property type="evidence" value="ECO:0007669"/>
    <property type="project" value="UniProtKB-UniRule"/>
</dbReference>
<dbReference type="InterPro" id="IPR002467">
    <property type="entry name" value="Pept_M24A_MAP1"/>
</dbReference>
<dbReference type="Gene3D" id="3.90.230.10">
    <property type="entry name" value="Creatinase/methionine aminopeptidase superfamily"/>
    <property type="match status" value="1"/>
</dbReference>
<dbReference type="GO" id="GO:0070006">
    <property type="term" value="F:metalloaminopeptidase activity"/>
    <property type="evidence" value="ECO:0007669"/>
    <property type="project" value="UniProtKB-UniRule"/>
</dbReference>
<dbReference type="PRINTS" id="PR00599">
    <property type="entry name" value="MAPEPTIDASE"/>
</dbReference>
<feature type="binding site" evidence="6">
    <location>
        <position position="168"/>
    </location>
    <ligand>
        <name>a divalent metal cation</name>
        <dbReference type="ChEBI" id="CHEBI:60240"/>
        <label>2</label>
        <note>catalytic</note>
    </ligand>
</feature>
<dbReference type="GO" id="GO:0006508">
    <property type="term" value="P:proteolysis"/>
    <property type="evidence" value="ECO:0007669"/>
    <property type="project" value="UniProtKB-KW"/>
</dbReference>
<proteinExistence type="inferred from homology"/>
<keyword evidence="3 6" id="KW-0645">Protease</keyword>
<evidence type="ECO:0000256" key="1">
    <source>
        <dbReference type="ARBA" id="ARBA00002521"/>
    </source>
</evidence>
<evidence type="ECO:0000256" key="4">
    <source>
        <dbReference type="ARBA" id="ARBA00022723"/>
    </source>
</evidence>
<keyword evidence="5 6" id="KW-0378">Hydrolase</keyword>
<comment type="subunit">
    <text evidence="6">Monomer.</text>
</comment>
<comment type="similarity">
    <text evidence="6">Belongs to the peptidase M24A family. Methionine aminopeptidase type 1 subfamily.</text>
</comment>
<feature type="binding site" evidence="6">
    <location>
        <position position="77"/>
    </location>
    <ligand>
        <name>substrate</name>
    </ligand>
</feature>
<dbReference type="InterPro" id="IPR000994">
    <property type="entry name" value="Pept_M24"/>
</dbReference>
<accession>A0A0H4TAX3</accession>
<feature type="binding site" evidence="6">
    <location>
        <position position="105"/>
    </location>
    <ligand>
        <name>a divalent metal cation</name>
        <dbReference type="ChEBI" id="CHEBI:60240"/>
        <label>1</label>
    </ligand>
</feature>
<dbReference type="PANTHER" id="PTHR43330">
    <property type="entry name" value="METHIONINE AMINOPEPTIDASE"/>
    <property type="match status" value="1"/>
</dbReference>
<comment type="cofactor">
    <cofactor evidence="6">
        <name>Co(2+)</name>
        <dbReference type="ChEBI" id="CHEBI:48828"/>
    </cofactor>
    <cofactor evidence="6">
        <name>Zn(2+)</name>
        <dbReference type="ChEBI" id="CHEBI:29105"/>
    </cofactor>
    <cofactor evidence="6">
        <name>Mn(2+)</name>
        <dbReference type="ChEBI" id="CHEBI:29035"/>
    </cofactor>
    <cofactor evidence="6">
        <name>Fe(2+)</name>
        <dbReference type="ChEBI" id="CHEBI:29033"/>
    </cofactor>
    <text evidence="6">Binds 2 divalent metal cations per subunit. Has a high-affinity and a low affinity metal-binding site. The true nature of the physiological cofactor is under debate. The enzyme is active with cobalt, zinc, manganese or divalent iron ions. Most likely, methionine aminopeptidases function as mononuclear Fe(2+)-metalloproteases under physiological conditions, and the catalytically relevant metal-binding site has been assigned to the histidine-containing high-affinity site.</text>
</comment>
<organism evidence="9">
    <name type="scientific">uncultured candidate division Zixibacteria bacterium Rifle_16ft_4_minimus_38126</name>
    <dbReference type="NCBI Taxonomy" id="1665171"/>
    <lineage>
        <taxon>Bacteria</taxon>
        <taxon>Pseudomonadati</taxon>
    </lineage>
</organism>
<protein>
    <recommendedName>
        <fullName evidence="6 7">Methionine aminopeptidase</fullName>
        <shortName evidence="6">MAP</shortName>
        <shortName evidence="6">MetAP</shortName>
        <ecNumber evidence="6 7">3.4.11.18</ecNumber>
    </recommendedName>
    <alternativeName>
        <fullName evidence="6">Peptidase M</fullName>
    </alternativeName>
</protein>
<name>A0A0H4TAX3_UNCZI</name>
<dbReference type="PANTHER" id="PTHR43330:SF27">
    <property type="entry name" value="METHIONINE AMINOPEPTIDASE"/>
    <property type="match status" value="1"/>
</dbReference>
<evidence type="ECO:0000313" key="9">
    <source>
        <dbReference type="EMBL" id="AKQ03612.1"/>
    </source>
</evidence>
<dbReference type="GO" id="GO:0004239">
    <property type="term" value="F:initiator methionyl aminopeptidase activity"/>
    <property type="evidence" value="ECO:0007669"/>
    <property type="project" value="UniProtKB-UniRule"/>
</dbReference>
<evidence type="ECO:0000256" key="5">
    <source>
        <dbReference type="ARBA" id="ARBA00022801"/>
    </source>
</evidence>
<reference evidence="9" key="1">
    <citation type="journal article" date="2015" name="ISME J.">
        <title>Aquifer environment selects for microbial species cohorts in sediment and groundwater.</title>
        <authorList>
            <person name="Hug L.A."/>
            <person name="Thomas B.C."/>
            <person name="Brown C.T."/>
            <person name="Frischkorn K.R."/>
            <person name="Williams K.H."/>
            <person name="Tringe S.G."/>
            <person name="Banfield J.F."/>
        </authorList>
    </citation>
    <scope>NUCLEOTIDE SEQUENCE</scope>
</reference>
<comment type="catalytic activity">
    <reaction evidence="6 7">
        <text>Release of N-terminal amino acids, preferentially methionine, from peptides and arylamides.</text>
        <dbReference type="EC" id="3.4.11.18"/>
    </reaction>
</comment>
<keyword evidence="2 6" id="KW-0031">Aminopeptidase</keyword>
<dbReference type="Pfam" id="PF00557">
    <property type="entry name" value="Peptidase_M24"/>
    <property type="match status" value="1"/>
</dbReference>
<feature type="binding site" evidence="6">
    <location>
        <position position="232"/>
    </location>
    <ligand>
        <name>a divalent metal cation</name>
        <dbReference type="ChEBI" id="CHEBI:60240"/>
        <label>1</label>
    </ligand>
</feature>
<feature type="domain" description="Peptidase M24" evidence="8">
    <location>
        <begin position="11"/>
        <end position="239"/>
    </location>
</feature>
<dbReference type="EC" id="3.4.11.18" evidence="6 7"/>
<evidence type="ECO:0000256" key="3">
    <source>
        <dbReference type="ARBA" id="ARBA00022670"/>
    </source>
</evidence>
<dbReference type="NCBIfam" id="TIGR00500">
    <property type="entry name" value="met_pdase_I"/>
    <property type="match status" value="1"/>
</dbReference>
<evidence type="ECO:0000259" key="8">
    <source>
        <dbReference type="Pfam" id="PF00557"/>
    </source>
</evidence>
<dbReference type="SUPFAM" id="SSF55920">
    <property type="entry name" value="Creatinase/aminopeptidase"/>
    <property type="match status" value="1"/>
</dbReference>
<dbReference type="InterPro" id="IPR036005">
    <property type="entry name" value="Creatinase/aminopeptidase-like"/>
</dbReference>
<dbReference type="AlphaFoldDB" id="A0A0H4TAX3"/>
<dbReference type="InterPro" id="IPR001714">
    <property type="entry name" value="Pept_M24_MAP"/>
</dbReference>
<feature type="binding site" evidence="6">
    <location>
        <position position="94"/>
    </location>
    <ligand>
        <name>a divalent metal cation</name>
        <dbReference type="ChEBI" id="CHEBI:60240"/>
        <label>1</label>
    </ligand>
</feature>
<feature type="binding site" evidence="6">
    <location>
        <position position="175"/>
    </location>
    <ligand>
        <name>substrate</name>
    </ligand>
</feature>
<dbReference type="CDD" id="cd01086">
    <property type="entry name" value="MetAP1"/>
    <property type="match status" value="1"/>
</dbReference>
<dbReference type="HAMAP" id="MF_01974">
    <property type="entry name" value="MetAP_1"/>
    <property type="match status" value="1"/>
</dbReference>
<evidence type="ECO:0000256" key="7">
    <source>
        <dbReference type="RuleBase" id="RU003653"/>
    </source>
</evidence>
<feature type="binding site" evidence="6">
    <location>
        <position position="232"/>
    </location>
    <ligand>
        <name>a divalent metal cation</name>
        <dbReference type="ChEBI" id="CHEBI:60240"/>
        <label>2</label>
        <note>catalytic</note>
    </ligand>
</feature>
<sequence>MIYLKSQREIEIIRKNGRIVAQALELVSRELKPGTKTKRLDQMAKEFIESQKAKPAFYGYRGFPANICISIDEEVVHGIPGERNLRPGQLVSLDIGVYKDGYYADGAATFQVESAPPEALRLLEVTRTALEIGLEKARVGNFLGDISSAIQSYVEEKGYSVVRDLVGHGIGKSMHEEPQVPNFGKPKTGPALVPGMVLAIEPMVNAGSYKVTTKPDGWTIISADGSLSAHFEHTVAVTENGPLLLTNLN</sequence>
<feature type="binding site" evidence="6">
    <location>
        <position position="105"/>
    </location>
    <ligand>
        <name>a divalent metal cation</name>
        <dbReference type="ChEBI" id="CHEBI:60240"/>
        <label>2</label>
        <note>catalytic</note>
    </ligand>
</feature>
<keyword evidence="4 6" id="KW-0479">Metal-binding</keyword>
<dbReference type="GO" id="GO:0005829">
    <property type="term" value="C:cytosol"/>
    <property type="evidence" value="ECO:0007669"/>
    <property type="project" value="TreeGrafter"/>
</dbReference>
<gene>
    <name evidence="6" type="primary">map</name>
</gene>
<dbReference type="EMBL" id="KT007017">
    <property type="protein sequence ID" value="AKQ03612.1"/>
    <property type="molecule type" value="Genomic_DNA"/>
</dbReference>
<evidence type="ECO:0000256" key="6">
    <source>
        <dbReference type="HAMAP-Rule" id="MF_01974"/>
    </source>
</evidence>
<feature type="binding site" evidence="6">
    <location>
        <position position="201"/>
    </location>
    <ligand>
        <name>a divalent metal cation</name>
        <dbReference type="ChEBI" id="CHEBI:60240"/>
        <label>2</label>
        <note>catalytic</note>
    </ligand>
</feature>
<comment type="function">
    <text evidence="1 6">Removes the N-terminal methionine from nascent proteins. The N-terminal methionine is often cleaved when the second residue in the primary sequence is small and uncharged (Met-Ala-, Cys, Gly, Pro, Ser, Thr, or Val). Requires deformylation of the N(alpha)-formylated initiator methionine before it can be hydrolyzed.</text>
</comment>
<evidence type="ECO:0000256" key="2">
    <source>
        <dbReference type="ARBA" id="ARBA00022438"/>
    </source>
</evidence>